<dbReference type="PROSITE" id="PS01326">
    <property type="entry name" value="DAP_EPIMERASE"/>
    <property type="match status" value="1"/>
</dbReference>
<dbReference type="NCBIfam" id="TIGR00652">
    <property type="entry name" value="DapF"/>
    <property type="match status" value="1"/>
</dbReference>
<dbReference type="Gene3D" id="3.10.310.10">
    <property type="entry name" value="Diaminopimelate Epimerase, Chain A, domain 1"/>
    <property type="match status" value="2"/>
</dbReference>
<sequence length="277" mass="29840">MSAPDPIAFCKMNGLGNDFVIVDARAHDVPLTRDLIRKVSDRTTGIGCDQFIRIEPSDRQNVDAFMRIWNADGGEVEACGNATRCVAWGLLEESGAQTVAIDTSAGILHCRAGPTPMNFTVDMGAPRFGWQDIPLAEPFADTRAIELQIGPIDAPVLHSPSVVNVGNPHAIFWVDDVKAHDLETFGPLLENHPVFPDRANISLAQVTARNAITLKVWERGVGLTRACGTAACAVAAAAARKGLTERQVTVTLPGGPLGIEWREDDDHIEMTGPVEME</sequence>
<comment type="similarity">
    <text evidence="2">Belongs to the diaminopimelate epimerase family.</text>
</comment>
<evidence type="ECO:0000256" key="5">
    <source>
        <dbReference type="ARBA" id="ARBA00022605"/>
    </source>
</evidence>
<keyword evidence="5" id="KW-0028">Amino-acid biosynthesis</keyword>
<dbReference type="EMBL" id="UOEM01000004">
    <property type="protein sequence ID" value="VAW10066.1"/>
    <property type="molecule type" value="Genomic_DNA"/>
</dbReference>
<dbReference type="PANTHER" id="PTHR31689">
    <property type="entry name" value="DIAMINOPIMELATE EPIMERASE, CHLOROPLASTIC"/>
    <property type="match status" value="1"/>
</dbReference>
<evidence type="ECO:0000313" key="9">
    <source>
        <dbReference type="EMBL" id="VAW10066.1"/>
    </source>
</evidence>
<protein>
    <recommendedName>
        <fullName evidence="3">diaminopimelate epimerase</fullName>
        <ecNumber evidence="3">5.1.1.7</ecNumber>
    </recommendedName>
</protein>
<evidence type="ECO:0000256" key="7">
    <source>
        <dbReference type="ARBA" id="ARBA00023235"/>
    </source>
</evidence>
<dbReference type="InterPro" id="IPR001653">
    <property type="entry name" value="DAP_epimerase_DapF"/>
</dbReference>
<dbReference type="GO" id="GO:0009089">
    <property type="term" value="P:lysine biosynthetic process via diaminopimelate"/>
    <property type="evidence" value="ECO:0007669"/>
    <property type="project" value="UniProtKB-UniPathway"/>
</dbReference>
<evidence type="ECO:0000256" key="2">
    <source>
        <dbReference type="ARBA" id="ARBA00010219"/>
    </source>
</evidence>
<comment type="pathway">
    <text evidence="1">Amino-acid biosynthesis; L-lysine biosynthesis via DAP pathway; DL-2,6-diaminopimelate from LL-2,6-diaminopimelate: step 1/1.</text>
</comment>
<comment type="catalytic activity">
    <reaction evidence="8">
        <text>(2S,6S)-2,6-diaminopimelate = meso-2,6-diaminopimelate</text>
        <dbReference type="Rhea" id="RHEA:15393"/>
        <dbReference type="ChEBI" id="CHEBI:57609"/>
        <dbReference type="ChEBI" id="CHEBI:57791"/>
        <dbReference type="EC" id="5.1.1.7"/>
    </reaction>
</comment>
<keyword evidence="7 9" id="KW-0413">Isomerase</keyword>
<evidence type="ECO:0000256" key="6">
    <source>
        <dbReference type="ARBA" id="ARBA00023154"/>
    </source>
</evidence>
<feature type="non-terminal residue" evidence="9">
    <location>
        <position position="277"/>
    </location>
</feature>
<reference evidence="9" key="1">
    <citation type="submission" date="2018-06" db="EMBL/GenBank/DDBJ databases">
        <authorList>
            <person name="Zhirakovskaya E."/>
        </authorList>
    </citation>
    <scope>NUCLEOTIDE SEQUENCE</scope>
</reference>
<keyword evidence="6" id="KW-0457">Lysine biosynthesis</keyword>
<dbReference type="GO" id="GO:0008837">
    <property type="term" value="F:diaminopimelate epimerase activity"/>
    <property type="evidence" value="ECO:0007669"/>
    <property type="project" value="UniProtKB-EC"/>
</dbReference>
<dbReference type="InterPro" id="IPR018510">
    <property type="entry name" value="DAP_epimerase_AS"/>
</dbReference>
<dbReference type="HAMAP" id="MF_00197">
    <property type="entry name" value="DAP_epimerase"/>
    <property type="match status" value="1"/>
</dbReference>
<proteinExistence type="inferred from homology"/>
<dbReference type="AlphaFoldDB" id="A0A3B0TSN6"/>
<gene>
    <name evidence="9" type="ORF">MNBD_ALPHA09-1070</name>
</gene>
<dbReference type="Pfam" id="PF01678">
    <property type="entry name" value="DAP_epimerase"/>
    <property type="match status" value="2"/>
</dbReference>
<keyword evidence="4" id="KW-0963">Cytoplasm</keyword>
<organism evidence="9">
    <name type="scientific">hydrothermal vent metagenome</name>
    <dbReference type="NCBI Taxonomy" id="652676"/>
    <lineage>
        <taxon>unclassified sequences</taxon>
        <taxon>metagenomes</taxon>
        <taxon>ecological metagenomes</taxon>
    </lineage>
</organism>
<dbReference type="EC" id="5.1.1.7" evidence="3"/>
<evidence type="ECO:0000256" key="3">
    <source>
        <dbReference type="ARBA" id="ARBA00013080"/>
    </source>
</evidence>
<dbReference type="FunFam" id="3.10.310.10:FF:000004">
    <property type="entry name" value="Diaminopimelate epimerase"/>
    <property type="match status" value="1"/>
</dbReference>
<evidence type="ECO:0000256" key="8">
    <source>
        <dbReference type="ARBA" id="ARBA00051712"/>
    </source>
</evidence>
<dbReference type="UniPathway" id="UPA00034">
    <property type="reaction ID" value="UER00025"/>
</dbReference>
<dbReference type="SUPFAM" id="SSF54506">
    <property type="entry name" value="Diaminopimelate epimerase-like"/>
    <property type="match status" value="2"/>
</dbReference>
<accession>A0A3B0TSN6</accession>
<dbReference type="GO" id="GO:0005829">
    <property type="term" value="C:cytosol"/>
    <property type="evidence" value="ECO:0007669"/>
    <property type="project" value="TreeGrafter"/>
</dbReference>
<evidence type="ECO:0000256" key="4">
    <source>
        <dbReference type="ARBA" id="ARBA00022490"/>
    </source>
</evidence>
<evidence type="ECO:0000256" key="1">
    <source>
        <dbReference type="ARBA" id="ARBA00005196"/>
    </source>
</evidence>
<name>A0A3B0TSN6_9ZZZZ</name>
<dbReference type="PANTHER" id="PTHR31689:SF0">
    <property type="entry name" value="DIAMINOPIMELATE EPIMERASE"/>
    <property type="match status" value="1"/>
</dbReference>